<dbReference type="RefSeq" id="WP_151177893.1">
    <property type="nucleotide sequence ID" value="NZ_CP042906.1"/>
</dbReference>
<sequence>MKLRTLTIAALFILSFAIAGGMLLLNGLSVLAQDKIIAPGASDAQIDVFFNPIDTNNDRVISFDEFSVKQQGNFAKLDTDKSGQITLVEYTVEAQSKPDKLAKETSKFASLDTNQDGSLTLAEFEAPRRQQFDDMDANCDGQMSWGEFAATVRNKPMPKSC</sequence>
<dbReference type="SUPFAM" id="SSF47473">
    <property type="entry name" value="EF-hand"/>
    <property type="match status" value="1"/>
</dbReference>
<reference evidence="2 3" key="1">
    <citation type="submission" date="2019-08" db="EMBL/GenBank/DDBJ databases">
        <title>Hyperibacter terrae gen. nov., sp. nov. and Hyperibacter viscosus sp. nov., two new members in the family Rhodospirillaceae isolated from the rhizosphere of Hypericum perforatum.</title>
        <authorList>
            <person name="Noviana Z."/>
        </authorList>
    </citation>
    <scope>NUCLEOTIDE SEQUENCE [LARGE SCALE GENOMIC DNA]</scope>
    <source>
        <strain evidence="2 3">R5913</strain>
    </source>
</reference>
<evidence type="ECO:0000313" key="2">
    <source>
        <dbReference type="EMBL" id="QEX17655.1"/>
    </source>
</evidence>
<dbReference type="GO" id="GO:0005509">
    <property type="term" value="F:calcium ion binding"/>
    <property type="evidence" value="ECO:0007669"/>
    <property type="project" value="InterPro"/>
</dbReference>
<proteinExistence type="predicted"/>
<dbReference type="Pfam" id="PF13833">
    <property type="entry name" value="EF-hand_8"/>
    <property type="match status" value="1"/>
</dbReference>
<dbReference type="OrthoDB" id="6706523at2"/>
<organism evidence="2 3">
    <name type="scientific">Hypericibacter terrae</name>
    <dbReference type="NCBI Taxonomy" id="2602015"/>
    <lineage>
        <taxon>Bacteria</taxon>
        <taxon>Pseudomonadati</taxon>
        <taxon>Pseudomonadota</taxon>
        <taxon>Alphaproteobacteria</taxon>
        <taxon>Rhodospirillales</taxon>
        <taxon>Dongiaceae</taxon>
        <taxon>Hypericibacter</taxon>
    </lineage>
</organism>
<accession>A0A5J6MMA2</accession>
<gene>
    <name evidence="2" type="ORF">FRZ44_29570</name>
</gene>
<dbReference type="KEGG" id="htq:FRZ44_29570"/>
<dbReference type="EMBL" id="CP042906">
    <property type="protein sequence ID" value="QEX17655.1"/>
    <property type="molecule type" value="Genomic_DNA"/>
</dbReference>
<dbReference type="AlphaFoldDB" id="A0A5J6MMA2"/>
<dbReference type="PROSITE" id="PS00018">
    <property type="entry name" value="EF_HAND_1"/>
    <property type="match status" value="3"/>
</dbReference>
<name>A0A5J6MMA2_9PROT</name>
<dbReference type="Gene3D" id="1.10.238.10">
    <property type="entry name" value="EF-hand"/>
    <property type="match status" value="2"/>
</dbReference>
<dbReference type="Proteomes" id="UP000326202">
    <property type="component" value="Chromosome"/>
</dbReference>
<evidence type="ECO:0000313" key="3">
    <source>
        <dbReference type="Proteomes" id="UP000326202"/>
    </source>
</evidence>
<keyword evidence="3" id="KW-1185">Reference proteome</keyword>
<dbReference type="PROSITE" id="PS50222">
    <property type="entry name" value="EF_HAND_2"/>
    <property type="match status" value="1"/>
</dbReference>
<dbReference type="Pfam" id="PF13202">
    <property type="entry name" value="EF-hand_5"/>
    <property type="match status" value="2"/>
</dbReference>
<dbReference type="PANTHER" id="PTHR10827">
    <property type="entry name" value="RETICULOCALBIN"/>
    <property type="match status" value="1"/>
</dbReference>
<protein>
    <recommendedName>
        <fullName evidence="1">EF-hand domain-containing protein</fullName>
    </recommendedName>
</protein>
<dbReference type="InterPro" id="IPR011992">
    <property type="entry name" value="EF-hand-dom_pair"/>
</dbReference>
<evidence type="ECO:0000259" key="1">
    <source>
        <dbReference type="PROSITE" id="PS50222"/>
    </source>
</evidence>
<dbReference type="PANTHER" id="PTHR10827:SF85">
    <property type="entry name" value="CALCIUM-BINDING PROTEIN"/>
    <property type="match status" value="1"/>
</dbReference>
<dbReference type="InterPro" id="IPR018247">
    <property type="entry name" value="EF_Hand_1_Ca_BS"/>
</dbReference>
<dbReference type="InterPro" id="IPR002048">
    <property type="entry name" value="EF_hand_dom"/>
</dbReference>
<feature type="domain" description="EF-hand" evidence="1">
    <location>
        <begin position="123"/>
        <end position="158"/>
    </location>
</feature>